<comment type="caution">
    <text evidence="7">The sequence shown here is derived from an EMBL/GenBank/DDBJ whole genome shotgun (WGS) entry which is preliminary data.</text>
</comment>
<evidence type="ECO:0000313" key="8">
    <source>
        <dbReference type="Proteomes" id="UP001199469"/>
    </source>
</evidence>
<dbReference type="InterPro" id="IPR007213">
    <property type="entry name" value="Ppm1/Ppm2/Tcmp"/>
</dbReference>
<dbReference type="InterPro" id="IPR029063">
    <property type="entry name" value="SAM-dependent_MTases_sf"/>
</dbReference>
<evidence type="ECO:0000256" key="3">
    <source>
        <dbReference type="ARBA" id="ARBA00022603"/>
    </source>
</evidence>
<dbReference type="SUPFAM" id="SSF53335">
    <property type="entry name" value="S-adenosyl-L-methionine-dependent methyltransferases"/>
    <property type="match status" value="1"/>
</dbReference>
<dbReference type="PANTHER" id="PTHR43619:SF2">
    <property type="entry name" value="S-ADENOSYL-L-METHIONINE-DEPENDENT METHYLTRANSFERASES SUPERFAMILY PROTEIN"/>
    <property type="match status" value="1"/>
</dbReference>
<dbReference type="PANTHER" id="PTHR43619">
    <property type="entry name" value="S-ADENOSYL-L-METHIONINE-DEPENDENT METHYLTRANSFERASE YKTD-RELATED"/>
    <property type="match status" value="1"/>
</dbReference>
<protein>
    <recommendedName>
        <fullName evidence="6">S-adenosyl-L-methionine-dependent methyltransferase</fullName>
        <ecNumber evidence="6">2.1.1.-</ecNumber>
    </recommendedName>
</protein>
<evidence type="ECO:0000256" key="5">
    <source>
        <dbReference type="ARBA" id="ARBA00022691"/>
    </source>
</evidence>
<reference evidence="7 8" key="1">
    <citation type="submission" date="2021-11" db="EMBL/GenBank/DDBJ databases">
        <title>Draft genome sequence of Actinomycetospora sp. SF1 isolated from the rhizosphere soil.</title>
        <authorList>
            <person name="Duangmal K."/>
            <person name="Chantavorakit T."/>
        </authorList>
    </citation>
    <scope>NUCLEOTIDE SEQUENCE [LARGE SCALE GENOMIC DNA]</scope>
    <source>
        <strain evidence="7 8">TBRC 5722</strain>
    </source>
</reference>
<evidence type="ECO:0000256" key="4">
    <source>
        <dbReference type="ARBA" id="ARBA00022679"/>
    </source>
</evidence>
<evidence type="ECO:0000256" key="2">
    <source>
        <dbReference type="ARBA" id="ARBA00008138"/>
    </source>
</evidence>
<keyword evidence="5 6" id="KW-0949">S-adenosyl-L-methionine</keyword>
<dbReference type="NCBIfam" id="TIGR00027">
    <property type="entry name" value="mthyl_TIGR00027"/>
    <property type="match status" value="1"/>
</dbReference>
<dbReference type="EC" id="2.1.1.-" evidence="6"/>
<dbReference type="RefSeq" id="WP_230730006.1">
    <property type="nucleotide sequence ID" value="NZ_JAJNDB010000001.1"/>
</dbReference>
<gene>
    <name evidence="7" type="ORF">LQ327_02815</name>
</gene>
<dbReference type="EMBL" id="JAJNDB010000001">
    <property type="protein sequence ID" value="MCD2192328.1"/>
    <property type="molecule type" value="Genomic_DNA"/>
</dbReference>
<organism evidence="7 8">
    <name type="scientific">Actinomycetospora endophytica</name>
    <dbReference type="NCBI Taxonomy" id="2291215"/>
    <lineage>
        <taxon>Bacteria</taxon>
        <taxon>Bacillati</taxon>
        <taxon>Actinomycetota</taxon>
        <taxon>Actinomycetes</taxon>
        <taxon>Pseudonocardiales</taxon>
        <taxon>Pseudonocardiaceae</taxon>
        <taxon>Actinomycetospora</taxon>
    </lineage>
</organism>
<comment type="similarity">
    <text evidence="2 6">Belongs to the UPF0677 family.</text>
</comment>
<dbReference type="Pfam" id="PF04072">
    <property type="entry name" value="LCM"/>
    <property type="match status" value="1"/>
</dbReference>
<evidence type="ECO:0000256" key="1">
    <source>
        <dbReference type="ARBA" id="ARBA00003907"/>
    </source>
</evidence>
<name>A0ABS8P2Q1_9PSEU</name>
<keyword evidence="3 6" id="KW-0489">Methyltransferase</keyword>
<dbReference type="GO" id="GO:0008168">
    <property type="term" value="F:methyltransferase activity"/>
    <property type="evidence" value="ECO:0007669"/>
    <property type="project" value="UniProtKB-KW"/>
</dbReference>
<accession>A0ABS8P2Q1</accession>
<evidence type="ECO:0000256" key="6">
    <source>
        <dbReference type="RuleBase" id="RU362030"/>
    </source>
</evidence>
<dbReference type="GO" id="GO:0032259">
    <property type="term" value="P:methylation"/>
    <property type="evidence" value="ECO:0007669"/>
    <property type="project" value="UniProtKB-KW"/>
</dbReference>
<evidence type="ECO:0000313" key="7">
    <source>
        <dbReference type="EMBL" id="MCD2192328.1"/>
    </source>
</evidence>
<keyword evidence="4 7" id="KW-0808">Transferase</keyword>
<dbReference type="InterPro" id="IPR011610">
    <property type="entry name" value="SAM_mthyl_Trfase_ML2640-like"/>
</dbReference>
<dbReference type="Gene3D" id="3.40.50.150">
    <property type="entry name" value="Vaccinia Virus protein VP39"/>
    <property type="match status" value="1"/>
</dbReference>
<proteinExistence type="inferred from homology"/>
<sequence>MRTDDDQWTITESVGVTALGVASSRAMETRRPDGLVEDPHAAAFLDAVRDEIDLPTEVDPRADPTDPASGLMSTYVGVRSRWFDEHLLDAARDGIDQVVILASGLDTRAQRLEWPAGTTVFEIDQADVVDFKDRVLTETEGSPEPAEGVRRIALRVDLRHDWPAALRDAGFDPGRPSAWLAEGLLPYLPAQAEIDLFDRIVELSAAGSRIAVEHLADAVDRLSDDELVATSSQRFGVDVRDLIMTDDRPDPRARLRDQGWKVEEQTAQEAGAGYGRPLEGPTAEAFASSVFFEARRP</sequence>
<comment type="function">
    <text evidence="1 6">Exhibits S-adenosyl-L-methionine-dependent methyltransferase activity.</text>
</comment>
<dbReference type="Proteomes" id="UP001199469">
    <property type="component" value="Unassembled WGS sequence"/>
</dbReference>
<keyword evidence="8" id="KW-1185">Reference proteome</keyword>